<dbReference type="EMBL" id="KQ414627">
    <property type="protein sequence ID" value="KOC67444.1"/>
    <property type="molecule type" value="Genomic_DNA"/>
</dbReference>
<evidence type="ECO:0000259" key="7">
    <source>
        <dbReference type="Pfam" id="PF00501"/>
    </source>
</evidence>
<gene>
    <name evidence="9" type="ORF">WH47_11623</name>
</gene>
<dbReference type="InterPro" id="IPR025110">
    <property type="entry name" value="AMP-bd_C"/>
</dbReference>
<evidence type="ECO:0000259" key="8">
    <source>
        <dbReference type="Pfam" id="PF13193"/>
    </source>
</evidence>
<feature type="domain" description="AMP-binding enzyme C-terminal" evidence="8">
    <location>
        <begin position="1082"/>
        <end position="1157"/>
    </location>
</feature>
<feature type="domain" description="AMP-dependent synthetase/ligase" evidence="7">
    <location>
        <begin position="689"/>
        <end position="1030"/>
    </location>
</feature>
<evidence type="ECO:0000256" key="2">
    <source>
        <dbReference type="ARBA" id="ARBA00006432"/>
    </source>
</evidence>
<evidence type="ECO:0000313" key="9">
    <source>
        <dbReference type="EMBL" id="KOC67444.1"/>
    </source>
</evidence>
<dbReference type="GO" id="GO:0005777">
    <property type="term" value="C:peroxisome"/>
    <property type="evidence" value="ECO:0007669"/>
    <property type="project" value="UniProtKB-SubCell"/>
</dbReference>
<dbReference type="PANTHER" id="PTHR24096:SF149">
    <property type="entry name" value="AMP-BINDING DOMAIN-CONTAINING PROTEIN-RELATED"/>
    <property type="match status" value="1"/>
</dbReference>
<keyword evidence="5" id="KW-0175">Coiled coil</keyword>
<comment type="similarity">
    <text evidence="2">Belongs to the ATP-dependent AMP-binding enzyme family.</text>
</comment>
<evidence type="ECO:0000256" key="6">
    <source>
        <dbReference type="SAM" id="MobiDB-lite"/>
    </source>
</evidence>
<evidence type="ECO:0000256" key="5">
    <source>
        <dbReference type="SAM" id="Coils"/>
    </source>
</evidence>
<dbReference type="STRING" id="597456.A0A0L7R9D1"/>
<dbReference type="InterPro" id="IPR000873">
    <property type="entry name" value="AMP-dep_synth/lig_dom"/>
</dbReference>
<dbReference type="InterPro" id="IPR042099">
    <property type="entry name" value="ANL_N_sf"/>
</dbReference>
<organism evidence="9 10">
    <name type="scientific">Habropoda laboriosa</name>
    <dbReference type="NCBI Taxonomy" id="597456"/>
    <lineage>
        <taxon>Eukaryota</taxon>
        <taxon>Metazoa</taxon>
        <taxon>Ecdysozoa</taxon>
        <taxon>Arthropoda</taxon>
        <taxon>Hexapoda</taxon>
        <taxon>Insecta</taxon>
        <taxon>Pterygota</taxon>
        <taxon>Neoptera</taxon>
        <taxon>Endopterygota</taxon>
        <taxon>Hymenoptera</taxon>
        <taxon>Apocrita</taxon>
        <taxon>Aculeata</taxon>
        <taxon>Apoidea</taxon>
        <taxon>Anthophila</taxon>
        <taxon>Apidae</taxon>
        <taxon>Habropoda</taxon>
    </lineage>
</organism>
<feature type="coiled-coil region" evidence="5">
    <location>
        <begin position="422"/>
        <end position="496"/>
    </location>
</feature>
<dbReference type="AlphaFoldDB" id="A0A0L7R9D1"/>
<evidence type="ECO:0000313" key="10">
    <source>
        <dbReference type="Proteomes" id="UP000053825"/>
    </source>
</evidence>
<dbReference type="InterPro" id="IPR045851">
    <property type="entry name" value="AMP-bd_C_sf"/>
</dbReference>
<name>A0A0L7R9D1_9HYME</name>
<evidence type="ECO:0000256" key="3">
    <source>
        <dbReference type="ARBA" id="ARBA00022598"/>
    </source>
</evidence>
<evidence type="ECO:0000256" key="4">
    <source>
        <dbReference type="ARBA" id="ARBA00023140"/>
    </source>
</evidence>
<keyword evidence="3 9" id="KW-0436">Ligase</keyword>
<dbReference type="SUPFAM" id="SSF56801">
    <property type="entry name" value="Acetyl-CoA synthetase-like"/>
    <property type="match status" value="1"/>
</dbReference>
<protein>
    <submittedName>
        <fullName evidence="9">Putative 4-coumarate--CoA ligase 3</fullName>
    </submittedName>
</protein>
<accession>A0A0L7R9D1</accession>
<comment type="subcellular location">
    <subcellularLocation>
        <location evidence="1">Peroxisome</location>
    </subcellularLocation>
</comment>
<feature type="region of interest" description="Disordered" evidence="6">
    <location>
        <begin position="584"/>
        <end position="608"/>
    </location>
</feature>
<keyword evidence="4" id="KW-0576">Peroxisome</keyword>
<sequence>MRRKFVDLFVKKMFTLFKRHALSKTNVFQLNILIPLIEILDVYLTCGQEFSPDEFCIFLFVKEESKERCKFDFNPIREHLDNLKDLKTLPSSVQNVIVDLFMNVVRYVAFLEPISRDYLDKQNSRNYNDLHRVIVFVYILSYRVFSLFFEESIDCFVHFKVKKILSLVGHLLNPTTANFFHKMGCLIFEEDFVEQKLMLPFLEATQYLEKLQENLREHMKKMKIPKKKLTTPMFMNVLNRTTARLKVPPNTPEDLSAMKFFREVPRTNYLKPLIETKLDSIRVANKLNAMNLLIDGDRKAPSCSQRRKDLRRSIEPEKSKPNFVRKSLPTFKPVVVKQTAASTLRECSRVISNEEKEIKKLKALTEGGLDPFSIEKLEEEKRQRQKEEELLKIQERHLLALLTREGAFIAKQSLLNDVKVHGENVRKEKQDLYEKLEKWRQSHNKEMTEIVEKCREIEQSSREAFNAMLDEKKQKAAEVTEESRQLKALLVKQREDETQRKIQMIQGIKMIQSLRALPFKDFDPTESSGLGLLCEMSLAELKERSFWMKMKLDEETKSRKFLIHRERERQKNLMKETRRALEEYKANKRATLPSKSRQQPQPVTSPEIDALRKKLEERRALRAQREVVSKLDCFDSYRVEPLFKIENNVLKGKLSSCDTQFSSVGKLLLDTLRSNPDVIGQVDTITGAKDSFANIADRAVRCALWMQKQGVGKGDIVTISSHNHLDAIVPFLAALFLGAIVNPWDYEMNIQLARHFMTLVQPKVIFANEKSAGVAMEAAKIEFFHPIMVSFGDYLGTTSISEILKGHDKSAVDQFSCNEVEDSSKTALILFSSGTTGLPKGVQLPQRALLNMLQRRDSVNLSAHLPLWFSSLYWVSASLLILTSLYSRSTRILAPEFDEKTTCEIVEKFQVTWMLLSTSMSNRFARFNRLHDYNLSSLKILFTGGASLNKESQDLLRKQLPHTTILQAYGMTELGGLVSSQLANSSSGSCGVVNANCEIKIVDPETGKMLGANQNGELCAKSATMMTGYYKNPEATKNIMDKDGWLHSGDLGYYTDNGEIFIVDRLKEIIKYRGQQITPNVIENLLQSHPAVLEVAVVSIPHPTDDEHPIAFVSKVNDKDVTAEELMQMVASNLMDHYKLRGGVKFLPKLPHTHSGKISRKELKAIAKSLAVH</sequence>
<dbReference type="OrthoDB" id="10253869at2759"/>
<proteinExistence type="inferred from homology"/>
<dbReference type="Gene3D" id="3.40.50.12780">
    <property type="entry name" value="N-terminal domain of ligase-like"/>
    <property type="match status" value="1"/>
</dbReference>
<dbReference type="PROSITE" id="PS00455">
    <property type="entry name" value="AMP_BINDING"/>
    <property type="match status" value="1"/>
</dbReference>
<dbReference type="Proteomes" id="UP000053825">
    <property type="component" value="Unassembled WGS sequence"/>
</dbReference>
<dbReference type="PANTHER" id="PTHR24096">
    <property type="entry name" value="LONG-CHAIN-FATTY-ACID--COA LIGASE"/>
    <property type="match status" value="1"/>
</dbReference>
<evidence type="ECO:0000256" key="1">
    <source>
        <dbReference type="ARBA" id="ARBA00004275"/>
    </source>
</evidence>
<keyword evidence="10" id="KW-1185">Reference proteome</keyword>
<feature type="coiled-coil region" evidence="5">
    <location>
        <begin position="344"/>
        <end position="397"/>
    </location>
</feature>
<dbReference type="InterPro" id="IPR020845">
    <property type="entry name" value="AMP-binding_CS"/>
</dbReference>
<feature type="compositionally biased region" description="Polar residues" evidence="6">
    <location>
        <begin position="593"/>
        <end position="604"/>
    </location>
</feature>
<dbReference type="Pfam" id="PF13193">
    <property type="entry name" value="AMP-binding_C"/>
    <property type="match status" value="1"/>
</dbReference>
<dbReference type="Gene3D" id="3.30.300.30">
    <property type="match status" value="1"/>
</dbReference>
<reference evidence="9 10" key="1">
    <citation type="submission" date="2015-07" db="EMBL/GenBank/DDBJ databases">
        <title>The genome of Habropoda laboriosa.</title>
        <authorList>
            <person name="Pan H."/>
            <person name="Kapheim K."/>
        </authorList>
    </citation>
    <scope>NUCLEOTIDE SEQUENCE [LARGE SCALE GENOMIC DNA]</scope>
    <source>
        <strain evidence="9">0110345459</strain>
    </source>
</reference>
<dbReference type="GO" id="GO:0016405">
    <property type="term" value="F:CoA-ligase activity"/>
    <property type="evidence" value="ECO:0007669"/>
    <property type="project" value="TreeGrafter"/>
</dbReference>
<dbReference type="Pfam" id="PF00501">
    <property type="entry name" value="AMP-binding"/>
    <property type="match status" value="1"/>
</dbReference>